<dbReference type="GeneID" id="109581820"/>
<organism evidence="3 4">
    <name type="scientific">Amphimedon queenslandica</name>
    <name type="common">Sponge</name>
    <dbReference type="NCBI Taxonomy" id="400682"/>
    <lineage>
        <taxon>Eukaryota</taxon>
        <taxon>Metazoa</taxon>
        <taxon>Porifera</taxon>
        <taxon>Demospongiae</taxon>
        <taxon>Heteroscleromorpha</taxon>
        <taxon>Haplosclerida</taxon>
        <taxon>Niphatidae</taxon>
        <taxon>Amphimedon</taxon>
    </lineage>
</organism>
<dbReference type="EnsemblMetazoa" id="XM_019996232.1">
    <property type="protein sequence ID" value="XP_019851791.1"/>
    <property type="gene ID" value="LOC109581820"/>
</dbReference>
<dbReference type="InterPro" id="IPR000477">
    <property type="entry name" value="RT_dom"/>
</dbReference>
<dbReference type="InterPro" id="IPR043502">
    <property type="entry name" value="DNA/RNA_pol_sf"/>
</dbReference>
<evidence type="ECO:0000313" key="4">
    <source>
        <dbReference type="Proteomes" id="UP000007879"/>
    </source>
</evidence>
<evidence type="ECO:0000256" key="1">
    <source>
        <dbReference type="SAM" id="SignalP"/>
    </source>
</evidence>
<protein>
    <recommendedName>
        <fullName evidence="2">Reverse transcriptase domain-containing protein</fullName>
    </recommendedName>
</protein>
<feature type="chain" id="PRO_5042957542" description="Reverse transcriptase domain-containing protein" evidence="1">
    <location>
        <begin position="25"/>
        <end position="547"/>
    </location>
</feature>
<dbReference type="Proteomes" id="UP000007879">
    <property type="component" value="Unassembled WGS sequence"/>
</dbReference>
<sequence>MRKVFQGDTLSPLLFLLCFQPIVSLSNSLSTCGFQMKLPITNSIGLPCVGSYVYVEWNEPDSLEPSGWYHCQVIEYESDGKALLSYRDGATEVLDLRKARWEHTRKNGKAFLPFDVSPPTYQLKRVRQDSKLPKFTPSTPQRVKAYADDLTLISKSKVDHQSALKEVDNACRELGLEFRPDKCVSYCFDGEKPLPHTVFNLNDGKTRNISSGPTKFLGETIGLTPTLSKRAATKKITKKLYDALCAIDSRPIRGEYKAWIYKSYLAPAIQFHLSVDKISAGVTKKIQRRATSLLKKWLKIPRCATLAVLFHPEILNIPYLPHLLEKSKLRFLSLPSLSHDHNIKSLSTLISDPKFLESENVPPKVAEIISTSNPPNKLSELRLLLKQLRTSHIFEWNSSLESLTVQNKLLDIIPLESDSKVWSRVITALPAGQLSFIIRAGIDCLPTPMTLCRWKYRTDSSCGLCNAPQCTVNHILSCCPTSLLQGRYTWRHDTVLKRLYNLLRDNLDESVTIFADLNNLRASDTPPATIPLNIIVTTARPDIVIID</sequence>
<keyword evidence="1" id="KW-0732">Signal</keyword>
<feature type="domain" description="Reverse transcriptase" evidence="2">
    <location>
        <begin position="1"/>
        <end position="221"/>
    </location>
</feature>
<dbReference type="Gene3D" id="3.30.70.270">
    <property type="match status" value="1"/>
</dbReference>
<proteinExistence type="predicted"/>
<dbReference type="RefSeq" id="XP_019851791.1">
    <property type="nucleotide sequence ID" value="XM_019996232.1"/>
</dbReference>
<name>A0AAN0J4X5_AMPQE</name>
<evidence type="ECO:0000259" key="2">
    <source>
        <dbReference type="PROSITE" id="PS50878"/>
    </source>
</evidence>
<dbReference type="SUPFAM" id="SSF56672">
    <property type="entry name" value="DNA/RNA polymerases"/>
    <property type="match status" value="1"/>
</dbReference>
<dbReference type="KEGG" id="aqu:109581820"/>
<accession>A0AAN0J4X5</accession>
<reference evidence="4" key="1">
    <citation type="journal article" date="2010" name="Nature">
        <title>The Amphimedon queenslandica genome and the evolution of animal complexity.</title>
        <authorList>
            <person name="Srivastava M."/>
            <person name="Simakov O."/>
            <person name="Chapman J."/>
            <person name="Fahey B."/>
            <person name="Gauthier M.E."/>
            <person name="Mitros T."/>
            <person name="Richards G.S."/>
            <person name="Conaco C."/>
            <person name="Dacre M."/>
            <person name="Hellsten U."/>
            <person name="Larroux C."/>
            <person name="Putnam N.H."/>
            <person name="Stanke M."/>
            <person name="Adamska M."/>
            <person name="Darling A."/>
            <person name="Degnan S.M."/>
            <person name="Oakley T.H."/>
            <person name="Plachetzki D.C."/>
            <person name="Zhai Y."/>
            <person name="Adamski M."/>
            <person name="Calcino A."/>
            <person name="Cummins S.F."/>
            <person name="Goodstein D.M."/>
            <person name="Harris C."/>
            <person name="Jackson D.J."/>
            <person name="Leys S.P."/>
            <person name="Shu S."/>
            <person name="Woodcroft B.J."/>
            <person name="Vervoort M."/>
            <person name="Kosik K.S."/>
            <person name="Manning G."/>
            <person name="Degnan B.M."/>
            <person name="Rokhsar D.S."/>
        </authorList>
    </citation>
    <scope>NUCLEOTIDE SEQUENCE [LARGE SCALE GENOMIC DNA]</scope>
</reference>
<dbReference type="Pfam" id="PF00078">
    <property type="entry name" value="RVT_1"/>
    <property type="match status" value="1"/>
</dbReference>
<evidence type="ECO:0000313" key="3">
    <source>
        <dbReference type="EnsemblMetazoa" id="XP_019851791.1"/>
    </source>
</evidence>
<dbReference type="AlphaFoldDB" id="A0AAN0J4X5"/>
<dbReference type="PROSITE" id="PS50878">
    <property type="entry name" value="RT_POL"/>
    <property type="match status" value="1"/>
</dbReference>
<keyword evidence="4" id="KW-1185">Reference proteome</keyword>
<feature type="signal peptide" evidence="1">
    <location>
        <begin position="1"/>
        <end position="24"/>
    </location>
</feature>
<dbReference type="InterPro" id="IPR043128">
    <property type="entry name" value="Rev_trsase/Diguanyl_cyclase"/>
</dbReference>
<reference evidence="3" key="2">
    <citation type="submission" date="2024-06" db="UniProtKB">
        <authorList>
            <consortium name="EnsemblMetazoa"/>
        </authorList>
    </citation>
    <scope>IDENTIFICATION</scope>
</reference>